<dbReference type="Proteomes" id="UP001356427">
    <property type="component" value="Unassembled WGS sequence"/>
</dbReference>
<evidence type="ECO:0000313" key="2">
    <source>
        <dbReference type="Proteomes" id="UP001356427"/>
    </source>
</evidence>
<reference evidence="1 2" key="1">
    <citation type="submission" date="2021-04" db="EMBL/GenBank/DDBJ databases">
        <authorList>
            <person name="De Guttry C."/>
            <person name="Zahm M."/>
            <person name="Klopp C."/>
            <person name="Cabau C."/>
            <person name="Louis A."/>
            <person name="Berthelot C."/>
            <person name="Parey E."/>
            <person name="Roest Crollius H."/>
            <person name="Montfort J."/>
            <person name="Robinson-Rechavi M."/>
            <person name="Bucao C."/>
            <person name="Bouchez O."/>
            <person name="Gislard M."/>
            <person name="Lluch J."/>
            <person name="Milhes M."/>
            <person name="Lampietro C."/>
            <person name="Lopez Roques C."/>
            <person name="Donnadieu C."/>
            <person name="Braasch I."/>
            <person name="Desvignes T."/>
            <person name="Postlethwait J."/>
            <person name="Bobe J."/>
            <person name="Wedekind C."/>
            <person name="Guiguen Y."/>
        </authorList>
    </citation>
    <scope>NUCLEOTIDE SEQUENCE [LARGE SCALE GENOMIC DNA]</scope>
    <source>
        <strain evidence="1">Cs_M1</strain>
        <tissue evidence="1">Blood</tissue>
    </source>
</reference>
<accession>A0AAN8L6X8</accession>
<gene>
    <name evidence="1" type="ORF">J4Q44_G00255860</name>
</gene>
<organism evidence="1 2">
    <name type="scientific">Coregonus suidteri</name>
    <dbReference type="NCBI Taxonomy" id="861788"/>
    <lineage>
        <taxon>Eukaryota</taxon>
        <taxon>Metazoa</taxon>
        <taxon>Chordata</taxon>
        <taxon>Craniata</taxon>
        <taxon>Vertebrata</taxon>
        <taxon>Euteleostomi</taxon>
        <taxon>Actinopterygii</taxon>
        <taxon>Neopterygii</taxon>
        <taxon>Teleostei</taxon>
        <taxon>Protacanthopterygii</taxon>
        <taxon>Salmoniformes</taxon>
        <taxon>Salmonidae</taxon>
        <taxon>Coregoninae</taxon>
        <taxon>Coregonus</taxon>
    </lineage>
</organism>
<dbReference type="AlphaFoldDB" id="A0AAN8L6X8"/>
<comment type="caution">
    <text evidence="1">The sequence shown here is derived from an EMBL/GenBank/DDBJ whole genome shotgun (WGS) entry which is preliminary data.</text>
</comment>
<sequence>MSYKHTQNNTLPGPQLVSGALIEVAKPLGNLQFRVWEKMKMVQYTPVILNPNTANLCLSVSDDLTSKLPVIHSER</sequence>
<dbReference type="EMBL" id="JAGTTL010000024">
    <property type="protein sequence ID" value="KAK6303132.1"/>
    <property type="molecule type" value="Genomic_DNA"/>
</dbReference>
<proteinExistence type="predicted"/>
<keyword evidence="2" id="KW-1185">Reference proteome</keyword>
<evidence type="ECO:0000313" key="1">
    <source>
        <dbReference type="EMBL" id="KAK6303132.1"/>
    </source>
</evidence>
<protein>
    <submittedName>
        <fullName evidence="1">Uncharacterized protein</fullName>
    </submittedName>
</protein>
<name>A0AAN8L6X8_9TELE</name>